<feature type="domain" description="WLM" evidence="2">
    <location>
        <begin position="91"/>
        <end position="173"/>
    </location>
</feature>
<accession>A0A6C0F879</accession>
<evidence type="ECO:0000256" key="1">
    <source>
        <dbReference type="SAM" id="Phobius"/>
    </source>
</evidence>
<keyword evidence="1" id="KW-0472">Membrane</keyword>
<sequence length="200" mass="23209">MFKIVNQNTMFYIVIIFVIVVCIKVYLESETYNLKCIISTVDGHKYCVRERKNMKPAANLLAEVTQKCKDLVKYIGKKHPDNDACQRLVNGFNPKKITETLPTSELTAYSENKGEKIAFCLNKKKNETKLIDINTLTFVAIHELSHIMTKSVGHKQEFWQNFKFLLENAKAANIYIPIDYKKEPEEYCGMTITDNPYYDM</sequence>
<dbReference type="InterPro" id="IPR013536">
    <property type="entry name" value="WLM_dom"/>
</dbReference>
<reference evidence="3" key="1">
    <citation type="journal article" date="2020" name="Nature">
        <title>Giant virus diversity and host interactions through global metagenomics.</title>
        <authorList>
            <person name="Schulz F."/>
            <person name="Roux S."/>
            <person name="Paez-Espino D."/>
            <person name="Jungbluth S."/>
            <person name="Walsh D.A."/>
            <person name="Denef V.J."/>
            <person name="McMahon K.D."/>
            <person name="Konstantinidis K.T."/>
            <person name="Eloe-Fadrosh E.A."/>
            <person name="Kyrpides N.C."/>
            <person name="Woyke T."/>
        </authorList>
    </citation>
    <scope>NUCLEOTIDE SEQUENCE</scope>
    <source>
        <strain evidence="3">GVMAG-M-3300009182-46</strain>
    </source>
</reference>
<name>A0A6C0F879_9ZZZZ</name>
<keyword evidence="1" id="KW-0812">Transmembrane</keyword>
<evidence type="ECO:0000259" key="2">
    <source>
        <dbReference type="Pfam" id="PF08325"/>
    </source>
</evidence>
<dbReference type="EMBL" id="MN739030">
    <property type="protein sequence ID" value="QHT36100.1"/>
    <property type="molecule type" value="Genomic_DNA"/>
</dbReference>
<dbReference type="Pfam" id="PF08325">
    <property type="entry name" value="WLM"/>
    <property type="match status" value="1"/>
</dbReference>
<dbReference type="Gene3D" id="3.30.2010.10">
    <property type="entry name" value="Metalloproteases ('zincins'), catalytic domain"/>
    <property type="match status" value="1"/>
</dbReference>
<organism evidence="3">
    <name type="scientific">viral metagenome</name>
    <dbReference type="NCBI Taxonomy" id="1070528"/>
    <lineage>
        <taxon>unclassified sequences</taxon>
        <taxon>metagenomes</taxon>
        <taxon>organismal metagenomes</taxon>
    </lineage>
</organism>
<protein>
    <recommendedName>
        <fullName evidence="2">WLM domain-containing protein</fullName>
    </recommendedName>
</protein>
<feature type="transmembrane region" description="Helical" evidence="1">
    <location>
        <begin position="9"/>
        <end position="27"/>
    </location>
</feature>
<evidence type="ECO:0000313" key="3">
    <source>
        <dbReference type="EMBL" id="QHT36100.1"/>
    </source>
</evidence>
<keyword evidence="1" id="KW-1133">Transmembrane helix</keyword>
<dbReference type="AlphaFoldDB" id="A0A6C0F879"/>
<proteinExistence type="predicted"/>